<dbReference type="OrthoDB" id="10043543at2759"/>
<protein>
    <submittedName>
        <fullName evidence="3">Uncharacterized protein</fullName>
    </submittedName>
</protein>
<keyword evidence="2" id="KW-0812">Transmembrane</keyword>
<reference evidence="4" key="2">
    <citation type="submission" date="2019-10" db="EMBL/GenBank/DDBJ databases">
        <title>Conservation and host-specific expression of non-tandemly repeated heterogenous ribosome RNA gene in arbuscular mycorrhizal fungi.</title>
        <authorList>
            <person name="Maeda T."/>
            <person name="Kobayashi Y."/>
            <person name="Nakagawa T."/>
            <person name="Ezawa T."/>
            <person name="Yamaguchi K."/>
            <person name="Bino T."/>
            <person name="Nishimoto Y."/>
            <person name="Shigenobu S."/>
            <person name="Kawaguchi M."/>
        </authorList>
    </citation>
    <scope>NUCLEOTIDE SEQUENCE</scope>
    <source>
        <strain evidence="4">HR1</strain>
    </source>
</reference>
<feature type="transmembrane region" description="Helical" evidence="2">
    <location>
        <begin position="187"/>
        <end position="210"/>
    </location>
</feature>
<dbReference type="Proteomes" id="UP000247702">
    <property type="component" value="Unassembled WGS sequence"/>
</dbReference>
<evidence type="ECO:0000313" key="4">
    <source>
        <dbReference type="EMBL" id="GES79738.1"/>
    </source>
</evidence>
<keyword evidence="2" id="KW-0472">Membrane</keyword>
<keyword evidence="5" id="KW-1185">Reference proteome</keyword>
<reference evidence="3 5" key="1">
    <citation type="submission" date="2017-11" db="EMBL/GenBank/DDBJ databases">
        <title>The genome of Rhizophagus clarus HR1 reveals common genetic basis of auxotrophy among arbuscular mycorrhizal fungi.</title>
        <authorList>
            <person name="Kobayashi Y."/>
        </authorList>
    </citation>
    <scope>NUCLEOTIDE SEQUENCE [LARGE SCALE GENOMIC DNA]</scope>
    <source>
        <strain evidence="3 5">HR1</strain>
    </source>
</reference>
<evidence type="ECO:0000256" key="2">
    <source>
        <dbReference type="SAM" id="Phobius"/>
    </source>
</evidence>
<dbReference type="Proteomes" id="UP000615446">
    <property type="component" value="Unassembled WGS sequence"/>
</dbReference>
<dbReference type="AlphaFoldDB" id="A0A2Z6SB38"/>
<feature type="transmembrane region" description="Helical" evidence="2">
    <location>
        <begin position="216"/>
        <end position="238"/>
    </location>
</feature>
<gene>
    <name evidence="4" type="ORF">RCL2_000703700</name>
    <name evidence="3" type="ORF">RclHR1_09680003</name>
</gene>
<feature type="region of interest" description="Disordered" evidence="1">
    <location>
        <begin position="1"/>
        <end position="20"/>
    </location>
</feature>
<keyword evidence="2" id="KW-1133">Transmembrane helix</keyword>
<feature type="transmembrane region" description="Helical" evidence="2">
    <location>
        <begin position="58"/>
        <end position="78"/>
    </location>
</feature>
<evidence type="ECO:0000313" key="5">
    <source>
        <dbReference type="Proteomes" id="UP000247702"/>
    </source>
</evidence>
<feature type="transmembrane region" description="Helical" evidence="2">
    <location>
        <begin position="85"/>
        <end position="103"/>
    </location>
</feature>
<proteinExistence type="predicted"/>
<accession>A0A2Z6SB38</accession>
<sequence length="259" mass="29865">MSSVRDETNQFPSTPTPPNHKLTRNQKFMIFLRILLMIFSEVILPFILYYVLRKFMKDIWALLISGVPPFLVVIFGIITKRRIDTLGALVIFGFIITAIISTLKNDPRIALLRESTVTGTIGLIFIITLIPIKIGSFQMRPLIFYFSRDLVTGGTFSKDNSDFKNDVIERWEREWNNYAVVRRGYRVLTALWGSGLILEVPARVIIVLKAPTVERAFFWSSIVSYSLLVVIILTDATYTRWFRKQIPREEPTDTNQTPI</sequence>
<dbReference type="EMBL" id="BEXD01004390">
    <property type="protein sequence ID" value="GBC10493.1"/>
    <property type="molecule type" value="Genomic_DNA"/>
</dbReference>
<dbReference type="NCBIfam" id="NF041646">
    <property type="entry name" value="VC0807_fam"/>
    <property type="match status" value="1"/>
</dbReference>
<name>A0A2Z6SB38_9GLOM</name>
<organism evidence="3 5">
    <name type="scientific">Rhizophagus clarus</name>
    <dbReference type="NCBI Taxonomy" id="94130"/>
    <lineage>
        <taxon>Eukaryota</taxon>
        <taxon>Fungi</taxon>
        <taxon>Fungi incertae sedis</taxon>
        <taxon>Mucoromycota</taxon>
        <taxon>Glomeromycotina</taxon>
        <taxon>Glomeromycetes</taxon>
        <taxon>Glomerales</taxon>
        <taxon>Glomeraceae</taxon>
        <taxon>Rhizophagus</taxon>
    </lineage>
</organism>
<feature type="transmembrane region" description="Helical" evidence="2">
    <location>
        <begin position="115"/>
        <end position="132"/>
    </location>
</feature>
<evidence type="ECO:0000313" key="3">
    <source>
        <dbReference type="EMBL" id="GBC10493.1"/>
    </source>
</evidence>
<feature type="transmembrane region" description="Helical" evidence="2">
    <location>
        <begin position="30"/>
        <end position="52"/>
    </location>
</feature>
<comment type="caution">
    <text evidence="3">The sequence shown here is derived from an EMBL/GenBank/DDBJ whole genome shotgun (WGS) entry which is preliminary data.</text>
</comment>
<evidence type="ECO:0000256" key="1">
    <source>
        <dbReference type="SAM" id="MobiDB-lite"/>
    </source>
</evidence>
<dbReference type="EMBL" id="BLAL01000044">
    <property type="protein sequence ID" value="GES79738.1"/>
    <property type="molecule type" value="Genomic_DNA"/>
</dbReference>